<evidence type="ECO:0000313" key="3">
    <source>
        <dbReference type="EMBL" id="RVX74971.1"/>
    </source>
</evidence>
<gene>
    <name evidence="3" type="ORF">B0A52_01248</name>
</gene>
<protein>
    <recommendedName>
        <fullName evidence="2">NTF2-like domain-containing protein</fullName>
    </recommendedName>
</protein>
<feature type="signal peptide" evidence="1">
    <location>
        <begin position="1"/>
        <end position="18"/>
    </location>
</feature>
<evidence type="ECO:0000313" key="4">
    <source>
        <dbReference type="Proteomes" id="UP000288859"/>
    </source>
</evidence>
<evidence type="ECO:0000259" key="2">
    <source>
        <dbReference type="Pfam" id="PF26534"/>
    </source>
</evidence>
<organism evidence="3 4">
    <name type="scientific">Exophiala mesophila</name>
    <name type="common">Black yeast-like fungus</name>
    <dbReference type="NCBI Taxonomy" id="212818"/>
    <lineage>
        <taxon>Eukaryota</taxon>
        <taxon>Fungi</taxon>
        <taxon>Dikarya</taxon>
        <taxon>Ascomycota</taxon>
        <taxon>Pezizomycotina</taxon>
        <taxon>Eurotiomycetes</taxon>
        <taxon>Chaetothyriomycetidae</taxon>
        <taxon>Chaetothyriales</taxon>
        <taxon>Herpotrichiellaceae</taxon>
        <taxon>Exophiala</taxon>
    </lineage>
</organism>
<name>A0A438NGW5_EXOME</name>
<dbReference type="InterPro" id="IPR058645">
    <property type="entry name" value="NTF2-like_dom_7"/>
</dbReference>
<dbReference type="AlphaFoldDB" id="A0A438NGW5"/>
<dbReference type="EMBL" id="NAJM01000003">
    <property type="protein sequence ID" value="RVX74971.1"/>
    <property type="molecule type" value="Genomic_DNA"/>
</dbReference>
<comment type="caution">
    <text evidence="3">The sequence shown here is derived from an EMBL/GenBank/DDBJ whole genome shotgun (WGS) entry which is preliminary data.</text>
</comment>
<reference evidence="3 4" key="1">
    <citation type="submission" date="2017-03" db="EMBL/GenBank/DDBJ databases">
        <title>Genomes of endolithic fungi from Antarctica.</title>
        <authorList>
            <person name="Coleine C."/>
            <person name="Masonjones S."/>
            <person name="Stajich J.E."/>
        </authorList>
    </citation>
    <scope>NUCLEOTIDE SEQUENCE [LARGE SCALE GENOMIC DNA]</scope>
    <source>
        <strain evidence="3 4">CCFEE 6314</strain>
    </source>
</reference>
<feature type="chain" id="PRO_5018986710" description="NTF2-like domain-containing protein" evidence="1">
    <location>
        <begin position="19"/>
        <end position="184"/>
    </location>
</feature>
<accession>A0A438NGW5</accession>
<dbReference type="OrthoDB" id="5596743at2759"/>
<dbReference type="VEuPathDB" id="FungiDB:PV10_09110"/>
<proteinExistence type="predicted"/>
<keyword evidence="1" id="KW-0732">Signal</keyword>
<evidence type="ECO:0000256" key="1">
    <source>
        <dbReference type="SAM" id="SignalP"/>
    </source>
</evidence>
<feature type="domain" description="NTF2-like" evidence="2">
    <location>
        <begin position="30"/>
        <end position="172"/>
    </location>
</feature>
<dbReference type="Pfam" id="PF26534">
    <property type="entry name" value="NTF2_7"/>
    <property type="match status" value="1"/>
</dbReference>
<sequence length="184" mass="19635">MRFFSILAPAALITLVSSSALPADPKSDGCIPAFTAHKIVDDFLKTLTAFTPENAKNLLADAHFSDTSSSINFFTGAPLDSVTFPSKDAFIAGQGAQPPVDVKLLFIDSVTCDGIITFRWQANFKDTIAKGINILYTKQIGSDANTVGPNGFQIQTIYSEFNSATWNLGFGGTCAPPKIPSMFA</sequence>
<dbReference type="Proteomes" id="UP000288859">
    <property type="component" value="Unassembled WGS sequence"/>
</dbReference>